<feature type="transmembrane region" description="Helical" evidence="5">
    <location>
        <begin position="135"/>
        <end position="154"/>
    </location>
</feature>
<dbReference type="EMBL" id="ABEU02000004">
    <property type="protein sequence ID" value="PNR56002.1"/>
    <property type="molecule type" value="Genomic_DNA"/>
</dbReference>
<keyword evidence="3 5" id="KW-1133">Transmembrane helix</keyword>
<gene>
    <name evidence="7" type="primary">LOC112281138</name>
    <name evidence="6" type="ORF">PHYPA_006899</name>
</gene>
<reference evidence="6 8" key="2">
    <citation type="journal article" date="2018" name="Plant J.">
        <title>The Physcomitrella patens chromosome-scale assembly reveals moss genome structure and evolution.</title>
        <authorList>
            <person name="Lang D."/>
            <person name="Ullrich K.K."/>
            <person name="Murat F."/>
            <person name="Fuchs J."/>
            <person name="Jenkins J."/>
            <person name="Haas F.B."/>
            <person name="Piednoel M."/>
            <person name="Gundlach H."/>
            <person name="Van Bel M."/>
            <person name="Meyberg R."/>
            <person name="Vives C."/>
            <person name="Morata J."/>
            <person name="Symeonidi A."/>
            <person name="Hiss M."/>
            <person name="Muchero W."/>
            <person name="Kamisugi Y."/>
            <person name="Saleh O."/>
            <person name="Blanc G."/>
            <person name="Decker E.L."/>
            <person name="van Gessel N."/>
            <person name="Grimwood J."/>
            <person name="Hayes R.D."/>
            <person name="Graham S.W."/>
            <person name="Gunter L.E."/>
            <person name="McDaniel S.F."/>
            <person name="Hoernstein S.N.W."/>
            <person name="Larsson A."/>
            <person name="Li F.W."/>
            <person name="Perroud P.F."/>
            <person name="Phillips J."/>
            <person name="Ranjan P."/>
            <person name="Rokshar D.S."/>
            <person name="Rothfels C.J."/>
            <person name="Schneider L."/>
            <person name="Shu S."/>
            <person name="Stevenson D.W."/>
            <person name="Thummler F."/>
            <person name="Tillich M."/>
            <person name="Villarreal Aguilar J.C."/>
            <person name="Widiez T."/>
            <person name="Wong G.K."/>
            <person name="Wymore A."/>
            <person name="Zhang Y."/>
            <person name="Zimmer A.D."/>
            <person name="Quatrano R.S."/>
            <person name="Mayer K.F.X."/>
            <person name="Goodstein D."/>
            <person name="Casacuberta J.M."/>
            <person name="Vandepoele K."/>
            <person name="Reski R."/>
            <person name="Cuming A.C."/>
            <person name="Tuskan G.A."/>
            <person name="Maumus F."/>
            <person name="Salse J."/>
            <person name="Schmutz J."/>
            <person name="Rensing S.A."/>
        </authorList>
    </citation>
    <scope>NUCLEOTIDE SEQUENCE [LARGE SCALE GENOMIC DNA]</scope>
    <source>
        <strain evidence="7 8">cv. Gransden 2004</strain>
    </source>
</reference>
<dbReference type="Gramene" id="Pp3c4_29330V3.1">
    <property type="protein sequence ID" value="Pp3c4_29330V3.1"/>
    <property type="gene ID" value="Pp3c4_29330"/>
</dbReference>
<dbReference type="EnsemblPlants" id="Pp3c4_29330V3.2">
    <property type="protein sequence ID" value="Pp3c4_29330V3.2"/>
    <property type="gene ID" value="Pp3c4_29330"/>
</dbReference>
<feature type="transmembrane region" description="Helical" evidence="5">
    <location>
        <begin position="79"/>
        <end position="98"/>
    </location>
</feature>
<evidence type="ECO:0000256" key="5">
    <source>
        <dbReference type="RuleBase" id="RU004379"/>
    </source>
</evidence>
<keyword evidence="2 5" id="KW-0812">Transmembrane</keyword>
<dbReference type="GO" id="GO:0030968">
    <property type="term" value="P:endoplasmic reticulum unfolded protein response"/>
    <property type="evidence" value="ECO:0000318"/>
    <property type="project" value="GO_Central"/>
</dbReference>
<reference evidence="7" key="3">
    <citation type="submission" date="2020-12" db="UniProtKB">
        <authorList>
            <consortium name="EnsemblPlants"/>
        </authorList>
    </citation>
    <scope>IDENTIFICATION</scope>
</reference>
<dbReference type="GO" id="GO:0005262">
    <property type="term" value="F:calcium channel activity"/>
    <property type="evidence" value="ECO:0000318"/>
    <property type="project" value="GO_Central"/>
</dbReference>
<dbReference type="RefSeq" id="XP_024373107.1">
    <property type="nucleotide sequence ID" value="XM_024517339.2"/>
</dbReference>
<dbReference type="HOGENOM" id="CLU_058671_0_1_1"/>
<comment type="similarity">
    <text evidence="5">Belongs to the BI1 family.</text>
</comment>
<accession>A9SQ31</accession>
<dbReference type="PaxDb" id="3218-PP1S102_210V6.1"/>
<comment type="subcellular location">
    <subcellularLocation>
        <location evidence="1">Membrane</location>
        <topology evidence="1">Multi-pass membrane protein</topology>
    </subcellularLocation>
</comment>
<dbReference type="OrthoDB" id="7933078at2759"/>
<feature type="transmembrane region" description="Helical" evidence="5">
    <location>
        <begin position="222"/>
        <end position="244"/>
    </location>
</feature>
<dbReference type="EnsemblPlants" id="Pp3c4_29330V3.1">
    <property type="protein sequence ID" value="Pp3c4_29330V3.1"/>
    <property type="gene ID" value="Pp3c4_29330"/>
</dbReference>
<proteinExistence type="inferred from homology"/>
<dbReference type="PANTHER" id="PTHR23291">
    <property type="entry name" value="BAX INHIBITOR-RELATED"/>
    <property type="match status" value="1"/>
</dbReference>
<keyword evidence="4 5" id="KW-0472">Membrane</keyword>
<dbReference type="GeneID" id="112281138"/>
<organism evidence="6">
    <name type="scientific">Physcomitrium patens</name>
    <name type="common">Spreading-leaved earth moss</name>
    <name type="synonym">Physcomitrella patens</name>
    <dbReference type="NCBI Taxonomy" id="3218"/>
    <lineage>
        <taxon>Eukaryota</taxon>
        <taxon>Viridiplantae</taxon>
        <taxon>Streptophyta</taxon>
        <taxon>Embryophyta</taxon>
        <taxon>Bryophyta</taxon>
        <taxon>Bryophytina</taxon>
        <taxon>Bryopsida</taxon>
        <taxon>Funariidae</taxon>
        <taxon>Funariales</taxon>
        <taxon>Funariaceae</taxon>
        <taxon>Physcomitrium</taxon>
    </lineage>
</organism>
<protein>
    <recommendedName>
        <fullName evidence="9">BI1-like protein</fullName>
    </recommendedName>
</protein>
<sequence>MAKCDSEYAGYGTSPDLEVGYGARPALYPGIYADENELRWGLIRKVYNILSIQVLLTAAVSAFVVFTPAALSFFAVHPWILFFASITPLILMCPLYYYRQQHPVNLVLLGLFTATISLSVGISCALTNGYIVLEALLLTAGVVLALTAYTLYAARKGHDFSFLGPILFTTLTIILLFGLIQVFFPLGPVSQMIYSGLTALLFSAYIVYDTDNLIKRYSYDEYIWASVALYLDILNLFLSLLQILRGMRDN</sequence>
<dbReference type="Proteomes" id="UP000006727">
    <property type="component" value="Chromosome 4"/>
</dbReference>
<dbReference type="GO" id="GO:0016020">
    <property type="term" value="C:membrane"/>
    <property type="evidence" value="ECO:0000318"/>
    <property type="project" value="GO_Central"/>
</dbReference>
<evidence type="ECO:0000256" key="2">
    <source>
        <dbReference type="ARBA" id="ARBA00022692"/>
    </source>
</evidence>
<evidence type="ECO:0000313" key="7">
    <source>
        <dbReference type="EnsemblPlants" id="Pp3c4_29330V3.1"/>
    </source>
</evidence>
<feature type="transmembrane region" description="Helical" evidence="5">
    <location>
        <begin position="166"/>
        <end position="186"/>
    </location>
</feature>
<evidence type="ECO:0000313" key="6">
    <source>
        <dbReference type="EMBL" id="PNR56002.1"/>
    </source>
</evidence>
<dbReference type="InterPro" id="IPR006214">
    <property type="entry name" value="Bax_inhibitor_1-related"/>
</dbReference>
<feature type="transmembrane region" description="Helical" evidence="5">
    <location>
        <begin position="105"/>
        <end position="129"/>
    </location>
</feature>
<dbReference type="AlphaFoldDB" id="A9SQ31"/>
<evidence type="ECO:0008006" key="9">
    <source>
        <dbReference type="Google" id="ProtNLM"/>
    </source>
</evidence>
<name>A9SQ31_PHYPA</name>
<evidence type="ECO:0000256" key="3">
    <source>
        <dbReference type="ARBA" id="ARBA00022989"/>
    </source>
</evidence>
<evidence type="ECO:0000313" key="8">
    <source>
        <dbReference type="Proteomes" id="UP000006727"/>
    </source>
</evidence>
<dbReference type="Gramene" id="Pp3c4_29330V3.2">
    <property type="protein sequence ID" value="Pp3c4_29330V3.2"/>
    <property type="gene ID" value="Pp3c4_29330"/>
</dbReference>
<feature type="transmembrane region" description="Helical" evidence="5">
    <location>
        <begin position="192"/>
        <end position="210"/>
    </location>
</feature>
<reference evidence="6 8" key="1">
    <citation type="journal article" date="2008" name="Science">
        <title>The Physcomitrella genome reveals evolutionary insights into the conquest of land by plants.</title>
        <authorList>
            <person name="Rensing S."/>
            <person name="Lang D."/>
            <person name="Zimmer A."/>
            <person name="Terry A."/>
            <person name="Salamov A."/>
            <person name="Shapiro H."/>
            <person name="Nishiyama T."/>
            <person name="Perroud P.-F."/>
            <person name="Lindquist E."/>
            <person name="Kamisugi Y."/>
            <person name="Tanahashi T."/>
            <person name="Sakakibara K."/>
            <person name="Fujita T."/>
            <person name="Oishi K."/>
            <person name="Shin-I T."/>
            <person name="Kuroki Y."/>
            <person name="Toyoda A."/>
            <person name="Suzuki Y."/>
            <person name="Hashimoto A."/>
            <person name="Yamaguchi K."/>
            <person name="Sugano A."/>
            <person name="Kohara Y."/>
            <person name="Fujiyama A."/>
            <person name="Anterola A."/>
            <person name="Aoki S."/>
            <person name="Ashton N."/>
            <person name="Barbazuk W.B."/>
            <person name="Barker E."/>
            <person name="Bennetzen J."/>
            <person name="Bezanilla M."/>
            <person name="Blankenship R."/>
            <person name="Cho S.H."/>
            <person name="Dutcher S."/>
            <person name="Estelle M."/>
            <person name="Fawcett J.A."/>
            <person name="Gundlach H."/>
            <person name="Hanada K."/>
            <person name="Heyl A."/>
            <person name="Hicks K.A."/>
            <person name="Hugh J."/>
            <person name="Lohr M."/>
            <person name="Mayer K."/>
            <person name="Melkozernov A."/>
            <person name="Murata T."/>
            <person name="Nelson D."/>
            <person name="Pils B."/>
            <person name="Prigge M."/>
            <person name="Reiss B."/>
            <person name="Renner T."/>
            <person name="Rombauts S."/>
            <person name="Rushton P."/>
            <person name="Sanderfoot A."/>
            <person name="Schween G."/>
            <person name="Shiu S.-H."/>
            <person name="Stueber K."/>
            <person name="Theodoulou F.L."/>
            <person name="Tu H."/>
            <person name="Van de Peer Y."/>
            <person name="Verrier P.J."/>
            <person name="Waters E."/>
            <person name="Wood A."/>
            <person name="Yang L."/>
            <person name="Cove D."/>
            <person name="Cuming A."/>
            <person name="Hasebe M."/>
            <person name="Lucas S."/>
            <person name="Mishler D.B."/>
            <person name="Reski R."/>
            <person name="Grigoriev I."/>
            <person name="Quatrano R.S."/>
            <person name="Boore J.L."/>
        </authorList>
    </citation>
    <scope>NUCLEOTIDE SEQUENCE [LARGE SCALE GENOMIC DNA]</scope>
    <source>
        <strain evidence="7 8">cv. Gransden 2004</strain>
    </source>
</reference>
<evidence type="ECO:0000256" key="1">
    <source>
        <dbReference type="ARBA" id="ARBA00004141"/>
    </source>
</evidence>
<dbReference type="eggNOG" id="KOG2322">
    <property type="taxonomic scope" value="Eukaryota"/>
</dbReference>
<dbReference type="Pfam" id="PF01027">
    <property type="entry name" value="Bax1-I"/>
    <property type="match status" value="1"/>
</dbReference>
<feature type="transmembrane region" description="Helical" evidence="5">
    <location>
        <begin position="46"/>
        <end position="67"/>
    </location>
</feature>
<keyword evidence="8" id="KW-1185">Reference proteome</keyword>
<evidence type="ECO:0000256" key="4">
    <source>
        <dbReference type="ARBA" id="ARBA00023136"/>
    </source>
</evidence>
<dbReference type="PANTHER" id="PTHR23291:SF50">
    <property type="entry name" value="PROTEIN LIFEGUARD 4"/>
    <property type="match status" value="1"/>
</dbReference>